<dbReference type="InterPro" id="IPR027417">
    <property type="entry name" value="P-loop_NTPase"/>
</dbReference>
<organism evidence="3 4">
    <name type="scientific">Cutibacterium avidum</name>
    <dbReference type="NCBI Taxonomy" id="33010"/>
    <lineage>
        <taxon>Bacteria</taxon>
        <taxon>Bacillati</taxon>
        <taxon>Actinomycetota</taxon>
        <taxon>Actinomycetes</taxon>
        <taxon>Propionibacteriales</taxon>
        <taxon>Propionibacteriaceae</taxon>
        <taxon>Cutibacterium</taxon>
    </lineage>
</organism>
<dbReference type="PANTHER" id="PTHR11669:SF8">
    <property type="entry name" value="DNA POLYMERASE III SUBUNIT DELTA"/>
    <property type="match status" value="1"/>
</dbReference>
<dbReference type="AlphaFoldDB" id="A0A3E2D9P2"/>
<dbReference type="GO" id="GO:0003887">
    <property type="term" value="F:DNA-directed DNA polymerase activity"/>
    <property type="evidence" value="ECO:0007669"/>
    <property type="project" value="InterPro"/>
</dbReference>
<dbReference type="InterPro" id="IPR050238">
    <property type="entry name" value="DNA_Rep/Repair_Clamp_Loader"/>
</dbReference>
<evidence type="ECO:0000256" key="2">
    <source>
        <dbReference type="SAM" id="MobiDB-lite"/>
    </source>
</evidence>
<evidence type="ECO:0000256" key="1">
    <source>
        <dbReference type="SAM" id="Coils"/>
    </source>
</evidence>
<dbReference type="GO" id="GO:0008408">
    <property type="term" value="F:3'-5' exonuclease activity"/>
    <property type="evidence" value="ECO:0007669"/>
    <property type="project" value="InterPro"/>
</dbReference>
<name>A0A3E2D9P2_9ACTN</name>
<sequence>MICNDDPVSDVLTGVWADLVGQEKAVEVLRRAAESQPGRSSHAMSHAWLITGPPGSGRSNAAKAFAAALQCAEHGCGQCNACRTTLSGAHPDVTLVRTEALSIGVDEVRELVRRAAMNPAHGRHQVVAIEDADRITERGADALLKAIEEPAPKTVWLLCAPTPEDVIVTIRSRCRRLHLATPRDEAVADLLTRRDGIPPEMAAEAARAGQGHIGRARRLARDEEARARRNAIGELPTRLRSLGDCLQAAEDLVNQASEEAAAATAESDASERAELEKALGFGSAGARPRNAQAAIRDLEKQQAARSKRLQRDALDRVLTELTAYHRDVLAIQTGAVRPEEENALRGARLVNAGWSASLHRVAHSQSPEHTVATIDAILDARNSLEHGVTPLLVMETLLIAMTGAARSLANPTCQGLTK</sequence>
<dbReference type="NCBIfam" id="NF005926">
    <property type="entry name" value="PRK07940.1"/>
    <property type="match status" value="1"/>
</dbReference>
<dbReference type="InterPro" id="IPR004622">
    <property type="entry name" value="DNA_pol_HolB"/>
</dbReference>
<dbReference type="Proteomes" id="UP000259211">
    <property type="component" value="Unassembled WGS sequence"/>
</dbReference>
<dbReference type="EMBL" id="NOWI01000012">
    <property type="protein sequence ID" value="RFT42125.1"/>
    <property type="molecule type" value="Genomic_DNA"/>
</dbReference>
<protein>
    <submittedName>
        <fullName evidence="3">DNA polymerase III subunit delta</fullName>
    </submittedName>
</protein>
<accession>A0A3E2D9P2</accession>
<dbReference type="PANTHER" id="PTHR11669">
    <property type="entry name" value="REPLICATION FACTOR C / DNA POLYMERASE III GAMMA-TAU SUBUNIT"/>
    <property type="match status" value="1"/>
</dbReference>
<gene>
    <name evidence="3" type="primary">holB</name>
    <name evidence="3" type="ORF">CHT91_11730</name>
</gene>
<keyword evidence="1" id="KW-0175">Coiled coil</keyword>
<dbReference type="SUPFAM" id="SSF52540">
    <property type="entry name" value="P-loop containing nucleoside triphosphate hydrolases"/>
    <property type="match status" value="1"/>
</dbReference>
<dbReference type="NCBIfam" id="TIGR00678">
    <property type="entry name" value="holB"/>
    <property type="match status" value="1"/>
</dbReference>
<proteinExistence type="predicted"/>
<feature type="region of interest" description="Disordered" evidence="2">
    <location>
        <begin position="32"/>
        <end position="51"/>
    </location>
</feature>
<dbReference type="GO" id="GO:0006261">
    <property type="term" value="P:DNA-templated DNA replication"/>
    <property type="evidence" value="ECO:0007669"/>
    <property type="project" value="TreeGrafter"/>
</dbReference>
<feature type="coiled-coil region" evidence="1">
    <location>
        <begin position="246"/>
        <end position="273"/>
    </location>
</feature>
<evidence type="ECO:0000313" key="3">
    <source>
        <dbReference type="EMBL" id="RFT42125.1"/>
    </source>
</evidence>
<evidence type="ECO:0000313" key="4">
    <source>
        <dbReference type="Proteomes" id="UP000259211"/>
    </source>
</evidence>
<reference evidence="3 4" key="1">
    <citation type="submission" date="2017-07" db="EMBL/GenBank/DDBJ databases">
        <authorList>
            <person name="Sun Z.S."/>
            <person name="Albrecht U."/>
            <person name="Echele G."/>
            <person name="Lee C.C."/>
        </authorList>
    </citation>
    <scope>NUCLEOTIDE SEQUENCE [LARGE SCALE GENOMIC DNA]</scope>
    <source>
        <strain evidence="3 4">P16-029</strain>
    </source>
</reference>
<dbReference type="Gene3D" id="3.40.50.300">
    <property type="entry name" value="P-loop containing nucleotide triphosphate hydrolases"/>
    <property type="match status" value="1"/>
</dbReference>
<dbReference type="Pfam" id="PF13177">
    <property type="entry name" value="DNA_pol3_delta2"/>
    <property type="match status" value="1"/>
</dbReference>
<comment type="caution">
    <text evidence="3">The sequence shown here is derived from an EMBL/GenBank/DDBJ whole genome shotgun (WGS) entry which is preliminary data.</text>
</comment>